<feature type="domain" description="DUF6699" evidence="1">
    <location>
        <begin position="62"/>
        <end position="181"/>
    </location>
</feature>
<dbReference type="InParanoid" id="A0A0C3E9V3"/>
<name>A0A0C3E9V3_9AGAM</name>
<evidence type="ECO:0000259" key="1">
    <source>
        <dbReference type="Pfam" id="PF20415"/>
    </source>
</evidence>
<evidence type="ECO:0000313" key="3">
    <source>
        <dbReference type="Proteomes" id="UP000053989"/>
    </source>
</evidence>
<dbReference type="AlphaFoldDB" id="A0A0C3E9V3"/>
<protein>
    <recommendedName>
        <fullName evidence="1">DUF6699 domain-containing protein</fullName>
    </recommendedName>
</protein>
<dbReference type="EMBL" id="KN822006">
    <property type="protein sequence ID" value="KIM69540.1"/>
    <property type="molecule type" value="Genomic_DNA"/>
</dbReference>
<dbReference type="Proteomes" id="UP000053989">
    <property type="component" value="Unassembled WGS sequence"/>
</dbReference>
<accession>A0A0C3E9V3</accession>
<sequence>MDPFANRAWAPNQWYQPQYDPRVYIPPYYGASYGWPGFNDRARAPKYPNLNPALAADTTQVRYDVRKAPSDGILFSTAAQLGPSPALSTTTPSIRIISHSFPWALDIRAPVTCLAVFEGLYKMLQEPIADSEWGIVCSLDKTRRETIEKAAKARMEKDKVKQLKRIDWLGDKTAFRGLEKDAQFAKNRLLPEATECSETWVVKFGKP</sequence>
<proteinExistence type="predicted"/>
<organism evidence="2 3">
    <name type="scientific">Scleroderma citrinum Foug A</name>
    <dbReference type="NCBI Taxonomy" id="1036808"/>
    <lineage>
        <taxon>Eukaryota</taxon>
        <taxon>Fungi</taxon>
        <taxon>Dikarya</taxon>
        <taxon>Basidiomycota</taxon>
        <taxon>Agaricomycotina</taxon>
        <taxon>Agaricomycetes</taxon>
        <taxon>Agaricomycetidae</taxon>
        <taxon>Boletales</taxon>
        <taxon>Sclerodermatineae</taxon>
        <taxon>Sclerodermataceae</taxon>
        <taxon>Scleroderma</taxon>
    </lineage>
</organism>
<keyword evidence="3" id="KW-1185">Reference proteome</keyword>
<dbReference type="OrthoDB" id="21474at2759"/>
<reference evidence="3" key="2">
    <citation type="submission" date="2015-01" db="EMBL/GenBank/DDBJ databases">
        <title>Evolutionary Origins and Diversification of the Mycorrhizal Mutualists.</title>
        <authorList>
            <consortium name="DOE Joint Genome Institute"/>
            <consortium name="Mycorrhizal Genomics Consortium"/>
            <person name="Kohler A."/>
            <person name="Kuo A."/>
            <person name="Nagy L.G."/>
            <person name="Floudas D."/>
            <person name="Copeland A."/>
            <person name="Barry K.W."/>
            <person name="Cichocki N."/>
            <person name="Veneault-Fourrey C."/>
            <person name="LaButti K."/>
            <person name="Lindquist E.A."/>
            <person name="Lipzen A."/>
            <person name="Lundell T."/>
            <person name="Morin E."/>
            <person name="Murat C."/>
            <person name="Riley R."/>
            <person name="Ohm R."/>
            <person name="Sun H."/>
            <person name="Tunlid A."/>
            <person name="Henrissat B."/>
            <person name="Grigoriev I.V."/>
            <person name="Hibbett D.S."/>
            <person name="Martin F."/>
        </authorList>
    </citation>
    <scope>NUCLEOTIDE SEQUENCE [LARGE SCALE GENOMIC DNA]</scope>
    <source>
        <strain evidence="3">Foug A</strain>
    </source>
</reference>
<dbReference type="Pfam" id="PF20415">
    <property type="entry name" value="DUF6699"/>
    <property type="match status" value="1"/>
</dbReference>
<dbReference type="HOGENOM" id="CLU_072871_1_0_1"/>
<evidence type="ECO:0000313" key="2">
    <source>
        <dbReference type="EMBL" id="KIM69540.1"/>
    </source>
</evidence>
<reference evidence="2 3" key="1">
    <citation type="submission" date="2014-04" db="EMBL/GenBank/DDBJ databases">
        <authorList>
            <consortium name="DOE Joint Genome Institute"/>
            <person name="Kuo A."/>
            <person name="Kohler A."/>
            <person name="Nagy L.G."/>
            <person name="Floudas D."/>
            <person name="Copeland A."/>
            <person name="Barry K.W."/>
            <person name="Cichocki N."/>
            <person name="Veneault-Fourrey C."/>
            <person name="LaButti K."/>
            <person name="Lindquist E.A."/>
            <person name="Lipzen A."/>
            <person name="Lundell T."/>
            <person name="Morin E."/>
            <person name="Murat C."/>
            <person name="Sun H."/>
            <person name="Tunlid A."/>
            <person name="Henrissat B."/>
            <person name="Grigoriev I.V."/>
            <person name="Hibbett D.S."/>
            <person name="Martin F."/>
            <person name="Nordberg H.P."/>
            <person name="Cantor M.N."/>
            <person name="Hua S.X."/>
        </authorList>
    </citation>
    <scope>NUCLEOTIDE SEQUENCE [LARGE SCALE GENOMIC DNA]</scope>
    <source>
        <strain evidence="2 3">Foug A</strain>
    </source>
</reference>
<dbReference type="InterPro" id="IPR046522">
    <property type="entry name" value="DUF6699"/>
</dbReference>
<gene>
    <name evidence="2" type="ORF">SCLCIDRAFT_1207995</name>
</gene>
<dbReference type="STRING" id="1036808.A0A0C3E9V3"/>